<organism evidence="3 4">
    <name type="scientific">Tremella mesenterica</name>
    <name type="common">Jelly fungus</name>
    <dbReference type="NCBI Taxonomy" id="5217"/>
    <lineage>
        <taxon>Eukaryota</taxon>
        <taxon>Fungi</taxon>
        <taxon>Dikarya</taxon>
        <taxon>Basidiomycota</taxon>
        <taxon>Agaricomycotina</taxon>
        <taxon>Tremellomycetes</taxon>
        <taxon>Tremellales</taxon>
        <taxon>Tremellaceae</taxon>
        <taxon>Tremella</taxon>
    </lineage>
</organism>
<dbReference type="InParanoid" id="A0A4Q1BF25"/>
<dbReference type="Gene3D" id="1.10.8.10">
    <property type="entry name" value="DNA helicase RuvA subunit, C-terminal domain"/>
    <property type="match status" value="1"/>
</dbReference>
<keyword evidence="1" id="KW-0812">Transmembrane</keyword>
<name>A0A4Q1BF25_TREME</name>
<accession>A0A4Q1BF25</accession>
<dbReference type="SUPFAM" id="SSF46934">
    <property type="entry name" value="UBA-like"/>
    <property type="match status" value="1"/>
</dbReference>
<protein>
    <recommendedName>
        <fullName evidence="2">UBA domain-containing protein</fullName>
    </recommendedName>
</protein>
<dbReference type="InterPro" id="IPR015940">
    <property type="entry name" value="UBA"/>
</dbReference>
<evidence type="ECO:0000313" key="3">
    <source>
        <dbReference type="EMBL" id="RXK36165.1"/>
    </source>
</evidence>
<keyword evidence="4" id="KW-1185">Reference proteome</keyword>
<comment type="caution">
    <text evidence="3">The sequence shown here is derived from an EMBL/GenBank/DDBJ whole genome shotgun (WGS) entry which is preliminary data.</text>
</comment>
<feature type="domain" description="UBA" evidence="2">
    <location>
        <begin position="1"/>
        <end position="42"/>
    </location>
</feature>
<dbReference type="Proteomes" id="UP000289152">
    <property type="component" value="Unassembled WGS sequence"/>
</dbReference>
<dbReference type="EMBL" id="SDIL01000106">
    <property type="protein sequence ID" value="RXK36165.1"/>
    <property type="molecule type" value="Genomic_DNA"/>
</dbReference>
<dbReference type="CDD" id="cd14297">
    <property type="entry name" value="UBA2_spUBP14_like"/>
    <property type="match status" value="1"/>
</dbReference>
<sequence>MSEKVELVDQLKNLGISERTALFALSKTNNDVERAADYSEHSSSSFFLKRIRIKLSFRHGPASTPRGSTDPLRFDPIIQDNPLPLTKGHTPLFLITPMFVLLAFPPDIFLLVSH</sequence>
<proteinExistence type="predicted"/>
<dbReference type="PROSITE" id="PS50030">
    <property type="entry name" value="UBA"/>
    <property type="match status" value="1"/>
</dbReference>
<keyword evidence="1" id="KW-0472">Membrane</keyword>
<evidence type="ECO:0000259" key="2">
    <source>
        <dbReference type="PROSITE" id="PS50030"/>
    </source>
</evidence>
<dbReference type="InterPro" id="IPR009060">
    <property type="entry name" value="UBA-like_sf"/>
</dbReference>
<keyword evidence="1" id="KW-1133">Transmembrane helix</keyword>
<gene>
    <name evidence="3" type="ORF">M231_06570</name>
</gene>
<dbReference type="AlphaFoldDB" id="A0A4Q1BF25"/>
<evidence type="ECO:0000256" key="1">
    <source>
        <dbReference type="SAM" id="Phobius"/>
    </source>
</evidence>
<evidence type="ECO:0000313" key="4">
    <source>
        <dbReference type="Proteomes" id="UP000289152"/>
    </source>
</evidence>
<feature type="transmembrane region" description="Helical" evidence="1">
    <location>
        <begin position="92"/>
        <end position="112"/>
    </location>
</feature>
<dbReference type="OrthoDB" id="361536at2759"/>
<reference evidence="3 4" key="1">
    <citation type="submission" date="2016-06" db="EMBL/GenBank/DDBJ databases">
        <title>Evolution of pathogenesis and genome organization in the Tremellales.</title>
        <authorList>
            <person name="Cuomo C."/>
            <person name="Litvintseva A."/>
            <person name="Heitman J."/>
            <person name="Chen Y."/>
            <person name="Sun S."/>
            <person name="Springer D."/>
            <person name="Dromer F."/>
            <person name="Young S."/>
            <person name="Zeng Q."/>
            <person name="Chapman S."/>
            <person name="Gujja S."/>
            <person name="Saif S."/>
            <person name="Birren B."/>
        </authorList>
    </citation>
    <scope>NUCLEOTIDE SEQUENCE [LARGE SCALE GENOMIC DNA]</scope>
    <source>
        <strain evidence="3 4">ATCC 28783</strain>
    </source>
</reference>